<evidence type="ECO:0000256" key="2">
    <source>
        <dbReference type="ARBA" id="ARBA00022737"/>
    </source>
</evidence>
<evidence type="ECO:0000259" key="6">
    <source>
        <dbReference type="PROSITE" id="PS50103"/>
    </source>
</evidence>
<name>A0A8E0S400_9TREM</name>
<dbReference type="GO" id="GO:0003729">
    <property type="term" value="F:mRNA binding"/>
    <property type="evidence" value="ECO:0007669"/>
    <property type="project" value="InterPro"/>
</dbReference>
<feature type="domain" description="C3H1-type" evidence="6">
    <location>
        <begin position="265"/>
        <end position="293"/>
    </location>
</feature>
<accession>A0A8E0S400</accession>
<dbReference type="Proteomes" id="UP000728185">
    <property type="component" value="Unassembled WGS sequence"/>
</dbReference>
<gene>
    <name evidence="7" type="ORF">FBUS_06306</name>
</gene>
<evidence type="ECO:0000313" key="7">
    <source>
        <dbReference type="EMBL" id="KAA0200368.1"/>
    </source>
</evidence>
<proteinExistence type="predicted"/>
<evidence type="ECO:0000256" key="5">
    <source>
        <dbReference type="PROSITE-ProRule" id="PRU00723"/>
    </source>
</evidence>
<evidence type="ECO:0000256" key="4">
    <source>
        <dbReference type="ARBA" id="ARBA00022833"/>
    </source>
</evidence>
<dbReference type="Gene3D" id="4.10.1000.10">
    <property type="entry name" value="Zinc finger, CCCH-type"/>
    <property type="match status" value="2"/>
</dbReference>
<dbReference type="SUPFAM" id="SSF90229">
    <property type="entry name" value="CCCH zinc finger"/>
    <property type="match status" value="2"/>
</dbReference>
<keyword evidence="2" id="KW-0677">Repeat</keyword>
<dbReference type="SMART" id="SM00356">
    <property type="entry name" value="ZnF_C3H1"/>
    <property type="match status" value="2"/>
</dbReference>
<feature type="domain" description="C3H1-type" evidence="6">
    <location>
        <begin position="303"/>
        <end position="331"/>
    </location>
</feature>
<reference evidence="7" key="1">
    <citation type="submission" date="2019-05" db="EMBL/GenBank/DDBJ databases">
        <title>Annotation for the trematode Fasciolopsis buski.</title>
        <authorList>
            <person name="Choi Y.-J."/>
        </authorList>
    </citation>
    <scope>NUCLEOTIDE SEQUENCE</scope>
    <source>
        <strain evidence="7">HT</strain>
        <tissue evidence="7">Whole worm</tissue>
    </source>
</reference>
<dbReference type="PANTHER" id="PTHR12547:SF156">
    <property type="entry name" value="ZINC FINGER CCCH DOMAIN-CONTAINING PROTEIN 12"/>
    <property type="match status" value="1"/>
</dbReference>
<keyword evidence="3 5" id="KW-0863">Zinc-finger</keyword>
<feature type="zinc finger region" description="C3H1-type" evidence="5">
    <location>
        <begin position="303"/>
        <end position="331"/>
    </location>
</feature>
<keyword evidence="4 5" id="KW-0862">Zinc</keyword>
<dbReference type="GO" id="GO:0008270">
    <property type="term" value="F:zinc ion binding"/>
    <property type="evidence" value="ECO:0007669"/>
    <property type="project" value="UniProtKB-KW"/>
</dbReference>
<feature type="zinc finger region" description="C3H1-type" evidence="5">
    <location>
        <begin position="265"/>
        <end position="293"/>
    </location>
</feature>
<dbReference type="Pfam" id="PF00642">
    <property type="entry name" value="zf-CCCH"/>
    <property type="match status" value="2"/>
</dbReference>
<protein>
    <recommendedName>
        <fullName evidence="6">C3H1-type domain-containing protein</fullName>
    </recommendedName>
</protein>
<comment type="caution">
    <text evidence="7">The sequence shown here is derived from an EMBL/GenBank/DDBJ whole genome shotgun (WGS) entry which is preliminary data.</text>
</comment>
<dbReference type="InterPro" id="IPR000571">
    <property type="entry name" value="Znf_CCCH"/>
</dbReference>
<keyword evidence="8" id="KW-1185">Reference proteome</keyword>
<sequence>MNYPSSGLSFMQNSMILSSLAGQNVLVAPIHMQCVNYQNGQNASIVGTPEDANYSSTMDWIMPNTSTSFASYSYPSSHLPLNTYGNNNDGLSTTSHSWSAPGIPNIIESTHSTPVLTYFPIAQSNLSFSVQTSVSLSCPPLMGIVPVVSTRINQPVALESPPAAWFRPLVSDIQFVGSLDSTSSHFLMPIASPSEPGFKYFDTSCVTGPRYIPDHVNTDARPYWSLQTGFTHAAEFQSTGRKPVPDNGRIWSIRRRKLGFHNNILFKTKLCHEFTVNGICPRGYSCQFAHGIGELRDPRNHPLYKTTECQNYYITGQCNRGDNCLHLHPSDIAPLSQACDRNFQARSTPKNDSVAFGKNTKNFVHEPKHVI</sequence>
<keyword evidence="1 5" id="KW-0479">Metal-binding</keyword>
<dbReference type="EMBL" id="LUCM01000568">
    <property type="protein sequence ID" value="KAA0200368.1"/>
    <property type="molecule type" value="Genomic_DNA"/>
</dbReference>
<evidence type="ECO:0000313" key="8">
    <source>
        <dbReference type="Proteomes" id="UP000728185"/>
    </source>
</evidence>
<evidence type="ECO:0000256" key="3">
    <source>
        <dbReference type="ARBA" id="ARBA00022771"/>
    </source>
</evidence>
<dbReference type="OrthoDB" id="6242432at2759"/>
<dbReference type="PANTHER" id="PTHR12547">
    <property type="entry name" value="CCCH ZINC FINGER/TIS11-RELATED"/>
    <property type="match status" value="1"/>
</dbReference>
<dbReference type="InterPro" id="IPR045877">
    <property type="entry name" value="ZFP36-like"/>
</dbReference>
<evidence type="ECO:0000256" key="1">
    <source>
        <dbReference type="ARBA" id="ARBA00022723"/>
    </source>
</evidence>
<dbReference type="InterPro" id="IPR036855">
    <property type="entry name" value="Znf_CCCH_sf"/>
</dbReference>
<dbReference type="PROSITE" id="PS50103">
    <property type="entry name" value="ZF_C3H1"/>
    <property type="match status" value="2"/>
</dbReference>
<organism evidence="7 8">
    <name type="scientific">Fasciolopsis buskii</name>
    <dbReference type="NCBI Taxonomy" id="27845"/>
    <lineage>
        <taxon>Eukaryota</taxon>
        <taxon>Metazoa</taxon>
        <taxon>Spiralia</taxon>
        <taxon>Lophotrochozoa</taxon>
        <taxon>Platyhelminthes</taxon>
        <taxon>Trematoda</taxon>
        <taxon>Digenea</taxon>
        <taxon>Plagiorchiida</taxon>
        <taxon>Echinostomata</taxon>
        <taxon>Echinostomatoidea</taxon>
        <taxon>Fasciolidae</taxon>
        <taxon>Fasciolopsis</taxon>
    </lineage>
</organism>
<dbReference type="AlphaFoldDB" id="A0A8E0S400"/>